<dbReference type="EMBL" id="LCOY01000007">
    <property type="protein sequence ID" value="KKU88438.1"/>
    <property type="molecule type" value="Genomic_DNA"/>
</dbReference>
<proteinExistence type="predicted"/>
<gene>
    <name evidence="1" type="ORF">UY16_C0007G0019</name>
</gene>
<sequence length="43" mass="5310">MRKPDEVFLCYNDQVNTYLFIDGENFLYNRFKMVIIDHPKLIR</sequence>
<reference evidence="1 2" key="1">
    <citation type="journal article" date="2015" name="Nature">
        <title>rRNA introns, odd ribosomes, and small enigmatic genomes across a large radiation of phyla.</title>
        <authorList>
            <person name="Brown C.T."/>
            <person name="Hug L.A."/>
            <person name="Thomas B.C."/>
            <person name="Sharon I."/>
            <person name="Castelle C.J."/>
            <person name="Singh A."/>
            <person name="Wilkins M.J."/>
            <person name="Williams K.H."/>
            <person name="Banfield J.F."/>
        </authorList>
    </citation>
    <scope>NUCLEOTIDE SEQUENCE [LARGE SCALE GENOMIC DNA]</scope>
</reference>
<dbReference type="AlphaFoldDB" id="A0A0G1WDM7"/>
<organism evidence="1 2">
    <name type="scientific">Candidatus Gottesmanbacteria bacterium GW2011_GWA2_47_9</name>
    <dbReference type="NCBI Taxonomy" id="1618445"/>
    <lineage>
        <taxon>Bacteria</taxon>
        <taxon>Candidatus Gottesmaniibacteriota</taxon>
    </lineage>
</organism>
<dbReference type="Proteomes" id="UP000034739">
    <property type="component" value="Unassembled WGS sequence"/>
</dbReference>
<protein>
    <submittedName>
        <fullName evidence="1">Uncharacterized protein</fullName>
    </submittedName>
</protein>
<accession>A0A0G1WDM7</accession>
<evidence type="ECO:0000313" key="1">
    <source>
        <dbReference type="EMBL" id="KKU88438.1"/>
    </source>
</evidence>
<evidence type="ECO:0000313" key="2">
    <source>
        <dbReference type="Proteomes" id="UP000034739"/>
    </source>
</evidence>
<comment type="caution">
    <text evidence="1">The sequence shown here is derived from an EMBL/GenBank/DDBJ whole genome shotgun (WGS) entry which is preliminary data.</text>
</comment>
<name>A0A0G1WDM7_9BACT</name>